<dbReference type="EMBL" id="KV427670">
    <property type="protein sequence ID" value="KZT01101.1"/>
    <property type="molecule type" value="Genomic_DNA"/>
</dbReference>
<dbReference type="AlphaFoldDB" id="A0A165BI28"/>
<name>A0A165BI28_9APHY</name>
<dbReference type="GeneID" id="63824389"/>
<dbReference type="RefSeq" id="XP_040758841.1">
    <property type="nucleotide sequence ID" value="XM_040907360.1"/>
</dbReference>
<reference evidence="2 3" key="1">
    <citation type="journal article" date="2016" name="Mol. Biol. Evol.">
        <title>Comparative Genomics of Early-Diverging Mushroom-Forming Fungi Provides Insights into the Origins of Lignocellulose Decay Capabilities.</title>
        <authorList>
            <person name="Nagy L.G."/>
            <person name="Riley R."/>
            <person name="Tritt A."/>
            <person name="Adam C."/>
            <person name="Daum C."/>
            <person name="Floudas D."/>
            <person name="Sun H."/>
            <person name="Yadav J.S."/>
            <person name="Pangilinan J."/>
            <person name="Larsson K.H."/>
            <person name="Matsuura K."/>
            <person name="Barry K."/>
            <person name="Labutti K."/>
            <person name="Kuo R."/>
            <person name="Ohm R.A."/>
            <person name="Bhattacharya S.S."/>
            <person name="Shirouzu T."/>
            <person name="Yoshinaga Y."/>
            <person name="Martin F.M."/>
            <person name="Grigoriev I.V."/>
            <person name="Hibbett D.S."/>
        </authorList>
    </citation>
    <scope>NUCLEOTIDE SEQUENCE [LARGE SCALE GENOMIC DNA]</scope>
    <source>
        <strain evidence="2 3">93-53</strain>
    </source>
</reference>
<feature type="region of interest" description="Disordered" evidence="1">
    <location>
        <begin position="81"/>
        <end position="115"/>
    </location>
</feature>
<keyword evidence="3" id="KW-1185">Reference proteome</keyword>
<evidence type="ECO:0000256" key="1">
    <source>
        <dbReference type="SAM" id="MobiDB-lite"/>
    </source>
</evidence>
<dbReference type="Proteomes" id="UP000076871">
    <property type="component" value="Unassembled WGS sequence"/>
</dbReference>
<gene>
    <name evidence="2" type="ORF">LAESUDRAFT_717716</name>
</gene>
<dbReference type="InParanoid" id="A0A165BI28"/>
<proteinExistence type="predicted"/>
<feature type="compositionally biased region" description="Polar residues" evidence="1">
    <location>
        <begin position="82"/>
        <end position="107"/>
    </location>
</feature>
<evidence type="ECO:0000313" key="3">
    <source>
        <dbReference type="Proteomes" id="UP000076871"/>
    </source>
</evidence>
<evidence type="ECO:0000313" key="2">
    <source>
        <dbReference type="EMBL" id="KZT01101.1"/>
    </source>
</evidence>
<organism evidence="2 3">
    <name type="scientific">Laetiporus sulphureus 93-53</name>
    <dbReference type="NCBI Taxonomy" id="1314785"/>
    <lineage>
        <taxon>Eukaryota</taxon>
        <taxon>Fungi</taxon>
        <taxon>Dikarya</taxon>
        <taxon>Basidiomycota</taxon>
        <taxon>Agaricomycotina</taxon>
        <taxon>Agaricomycetes</taxon>
        <taxon>Polyporales</taxon>
        <taxon>Laetiporus</taxon>
    </lineage>
</organism>
<protein>
    <submittedName>
        <fullName evidence="2">Uncharacterized protein</fullName>
    </submittedName>
</protein>
<sequence>MPLQITEVLSDGDHSSEDEENVQDMLVAEGVTFVPELVFPNPATAQLWAASLAKASSSSPSAVTGLTDMQDRADKGHCVETTMHNGNRSQYPELALQTSQASPTVLSSAPPLHPQ</sequence>
<accession>A0A165BI28</accession>